<dbReference type="WBParaSite" id="TREG1_100170.1">
    <property type="protein sequence ID" value="TREG1_100170.1"/>
    <property type="gene ID" value="TREG1_100170"/>
</dbReference>
<protein>
    <submittedName>
        <fullName evidence="3">Uncharacterized protein</fullName>
    </submittedName>
</protein>
<dbReference type="Proteomes" id="UP000050795">
    <property type="component" value="Unassembled WGS sequence"/>
</dbReference>
<evidence type="ECO:0000313" key="3">
    <source>
        <dbReference type="WBParaSite" id="TREG1_100170.1"/>
    </source>
</evidence>
<keyword evidence="2" id="KW-1185">Reference proteome</keyword>
<proteinExistence type="predicted"/>
<keyword evidence="1" id="KW-1133">Transmembrane helix</keyword>
<keyword evidence="1" id="KW-0472">Membrane</keyword>
<keyword evidence="1" id="KW-0812">Transmembrane</keyword>
<evidence type="ECO:0000256" key="1">
    <source>
        <dbReference type="SAM" id="Phobius"/>
    </source>
</evidence>
<evidence type="ECO:0000313" key="2">
    <source>
        <dbReference type="Proteomes" id="UP000050795"/>
    </source>
</evidence>
<dbReference type="AlphaFoldDB" id="A0AA85IN61"/>
<name>A0AA85IN61_TRIRE</name>
<feature type="transmembrane region" description="Helical" evidence="1">
    <location>
        <begin position="6"/>
        <end position="27"/>
    </location>
</feature>
<organism evidence="2 3">
    <name type="scientific">Trichobilharzia regenti</name>
    <name type="common">Nasal bird schistosome</name>
    <dbReference type="NCBI Taxonomy" id="157069"/>
    <lineage>
        <taxon>Eukaryota</taxon>
        <taxon>Metazoa</taxon>
        <taxon>Spiralia</taxon>
        <taxon>Lophotrochozoa</taxon>
        <taxon>Platyhelminthes</taxon>
        <taxon>Trematoda</taxon>
        <taxon>Digenea</taxon>
        <taxon>Strigeidida</taxon>
        <taxon>Schistosomatoidea</taxon>
        <taxon>Schistosomatidae</taxon>
        <taxon>Trichobilharzia</taxon>
    </lineage>
</organism>
<sequence length="163" mass="19130">MNSILICLTVWFIIFTPCFILFCCYWMKQCRKRRKIRSMTVIHTTSPVIPRSTQLSESSLPISPPTYSTDSEVNQGEKYCKYENPPSYASDVQNNIRSNTKYLRKLLKRKYICFNFKNIKCTKCCIITEEVDNSPYVWHRTLEPNGLFLEASEPPNYSDIEDI</sequence>
<reference evidence="3" key="2">
    <citation type="submission" date="2023-11" db="UniProtKB">
        <authorList>
            <consortium name="WormBaseParasite"/>
        </authorList>
    </citation>
    <scope>IDENTIFICATION</scope>
</reference>
<accession>A0AA85IN61</accession>
<reference evidence="2" key="1">
    <citation type="submission" date="2022-06" db="EMBL/GenBank/DDBJ databases">
        <authorList>
            <person name="Berger JAMES D."/>
            <person name="Berger JAMES D."/>
        </authorList>
    </citation>
    <scope>NUCLEOTIDE SEQUENCE [LARGE SCALE GENOMIC DNA]</scope>
</reference>